<accession>A0A915CVT1</accession>
<feature type="transmembrane region" description="Helical" evidence="1">
    <location>
        <begin position="224"/>
        <end position="246"/>
    </location>
</feature>
<proteinExistence type="predicted"/>
<evidence type="ECO:0000313" key="3">
    <source>
        <dbReference type="WBParaSite" id="jg13142"/>
    </source>
</evidence>
<keyword evidence="1" id="KW-0472">Membrane</keyword>
<name>A0A915CVT1_9BILA</name>
<dbReference type="AlphaFoldDB" id="A0A915CVT1"/>
<feature type="transmembrane region" description="Helical" evidence="1">
    <location>
        <begin position="161"/>
        <end position="182"/>
    </location>
</feature>
<dbReference type="Proteomes" id="UP000887574">
    <property type="component" value="Unplaced"/>
</dbReference>
<organism evidence="2 3">
    <name type="scientific">Ditylenchus dipsaci</name>
    <dbReference type="NCBI Taxonomy" id="166011"/>
    <lineage>
        <taxon>Eukaryota</taxon>
        <taxon>Metazoa</taxon>
        <taxon>Ecdysozoa</taxon>
        <taxon>Nematoda</taxon>
        <taxon>Chromadorea</taxon>
        <taxon>Rhabditida</taxon>
        <taxon>Tylenchina</taxon>
        <taxon>Tylenchomorpha</taxon>
        <taxon>Sphaerularioidea</taxon>
        <taxon>Anguinidae</taxon>
        <taxon>Anguininae</taxon>
        <taxon>Ditylenchus</taxon>
    </lineage>
</organism>
<dbReference type="WBParaSite" id="jg13142">
    <property type="protein sequence ID" value="jg13142"/>
    <property type="gene ID" value="jg13142"/>
</dbReference>
<feature type="transmembrane region" description="Helical" evidence="1">
    <location>
        <begin position="188"/>
        <end position="212"/>
    </location>
</feature>
<sequence length="397" mass="44266">MLTLIRDHYYLSHTTTLVTGIPTHLCFAGRSLINQGLTRQTSCRHIPHGCTSNALPGTQVEHPAVCSLISPPVYYRDTFGLQPVVNERNFTDSIASECSDDSSSMATKSTVKTTMNIFHPVTNNYPTNHMQESQYTDVTQQSHLQVEEILTNQVLILHARLLLILSLVAFGSAVQLLVFSVICLFFDGAPYYICLIASVWFMCCASILLFFIRRQHSRQMLATCLICTSVSIVVCSLLFFWTTILIHGEDELIRNEDQLLLSLSLNTTGEHPKSHAAIRAAHELKAANHIIRNTRMTMYSLHLVFSLIQGACCAAILYILYRNQRSLIDGKVSKGYFFSQPAKHQTVLVPITLKQVRGKITNPNDEEEDEIDSTSIGVQTSGGYVGTGGYSRRGDML</sequence>
<keyword evidence="2" id="KW-1185">Reference proteome</keyword>
<evidence type="ECO:0000256" key="1">
    <source>
        <dbReference type="SAM" id="Phobius"/>
    </source>
</evidence>
<keyword evidence="1" id="KW-1133">Transmembrane helix</keyword>
<keyword evidence="1" id="KW-0812">Transmembrane</keyword>
<reference evidence="3" key="1">
    <citation type="submission" date="2022-11" db="UniProtKB">
        <authorList>
            <consortium name="WormBaseParasite"/>
        </authorList>
    </citation>
    <scope>IDENTIFICATION</scope>
</reference>
<protein>
    <submittedName>
        <fullName evidence="3">Uncharacterized protein</fullName>
    </submittedName>
</protein>
<feature type="transmembrane region" description="Helical" evidence="1">
    <location>
        <begin position="299"/>
        <end position="321"/>
    </location>
</feature>
<evidence type="ECO:0000313" key="2">
    <source>
        <dbReference type="Proteomes" id="UP000887574"/>
    </source>
</evidence>